<organism evidence="2 3">
    <name type="scientific">Cytospora mali</name>
    <name type="common">Apple Valsa canker fungus</name>
    <name type="synonym">Valsa mali</name>
    <dbReference type="NCBI Taxonomy" id="578113"/>
    <lineage>
        <taxon>Eukaryota</taxon>
        <taxon>Fungi</taxon>
        <taxon>Dikarya</taxon>
        <taxon>Ascomycota</taxon>
        <taxon>Pezizomycotina</taxon>
        <taxon>Sordariomycetes</taxon>
        <taxon>Sordariomycetidae</taxon>
        <taxon>Diaporthales</taxon>
        <taxon>Cytosporaceae</taxon>
        <taxon>Cytospora</taxon>
    </lineage>
</organism>
<dbReference type="Proteomes" id="UP000078559">
    <property type="component" value="Chromosome 1"/>
</dbReference>
<accession>A0A194VMS5</accession>
<dbReference type="AlphaFoldDB" id="A0A194VMS5"/>
<evidence type="ECO:0000313" key="2">
    <source>
        <dbReference type="EMBL" id="KUI65135.1"/>
    </source>
</evidence>
<evidence type="ECO:0000256" key="1">
    <source>
        <dbReference type="SAM" id="MobiDB-lite"/>
    </source>
</evidence>
<dbReference type="EMBL" id="CM003098">
    <property type="protein sequence ID" value="KUI65135.1"/>
    <property type="molecule type" value="Genomic_DNA"/>
</dbReference>
<gene>
    <name evidence="2" type="ORF">VM1G_00660</name>
</gene>
<reference evidence="2" key="1">
    <citation type="submission" date="2014-12" db="EMBL/GenBank/DDBJ databases">
        <title>Genome Sequence of Valsa Canker Pathogens Uncovers a Specific Adaption of Colonization on Woody Bark.</title>
        <authorList>
            <person name="Yin Z."/>
            <person name="Liu H."/>
            <person name="Gao X."/>
            <person name="Li Z."/>
            <person name="Song N."/>
            <person name="Ke X."/>
            <person name="Dai Q."/>
            <person name="Wu Y."/>
            <person name="Sun Y."/>
            <person name="Xu J.-R."/>
            <person name="Kang Z.K."/>
            <person name="Wang L."/>
            <person name="Huang L."/>
        </authorList>
    </citation>
    <scope>NUCLEOTIDE SEQUENCE [LARGE SCALE GENOMIC DNA]</scope>
    <source>
        <strain evidence="2">03-8</strain>
    </source>
</reference>
<evidence type="ECO:0000313" key="3">
    <source>
        <dbReference type="Proteomes" id="UP000078559"/>
    </source>
</evidence>
<feature type="compositionally biased region" description="Low complexity" evidence="1">
    <location>
        <begin position="206"/>
        <end position="221"/>
    </location>
</feature>
<proteinExistence type="predicted"/>
<dbReference type="OrthoDB" id="4366798at2759"/>
<feature type="compositionally biased region" description="Polar residues" evidence="1">
    <location>
        <begin position="261"/>
        <end position="275"/>
    </location>
</feature>
<sequence>MNYPRPQPDFSEPQWSWPSWKFGLSLDSLFGNLYEQYNTIPIPIQEPIAFHHDVSEACHTATTLAEFHVLLAKRRDRRLHELRRCWDSISQDIASYPPFLEGNLTDISPDERWGAFLHFSREFSFDALAGYFSLFTHMTEGGPDGSVTTQQKGPTSGSSKTAAAMDNPPAHKAAIATPSSNASSIVSIDSPTELEAAAPRRERMLPETSDTSSITIDSPTENGVATAGVTSGHASSIALNDSPTEHRRTAPRRKRRRSEASDTSSTTIESPTENGVATAGATSTHASHDASFDSPSSTTCRLSSGKDHLLVRQKFTNVY</sequence>
<feature type="compositionally biased region" description="Low complexity" evidence="1">
    <location>
        <begin position="179"/>
        <end position="190"/>
    </location>
</feature>
<keyword evidence="3" id="KW-1185">Reference proteome</keyword>
<feature type="compositionally biased region" description="Polar residues" evidence="1">
    <location>
        <begin position="228"/>
        <end position="242"/>
    </location>
</feature>
<feature type="compositionally biased region" description="Polar residues" evidence="1">
    <location>
        <begin position="293"/>
        <end position="302"/>
    </location>
</feature>
<feature type="compositionally biased region" description="Polar residues" evidence="1">
    <location>
        <begin position="146"/>
        <end position="161"/>
    </location>
</feature>
<feature type="region of interest" description="Disordered" evidence="1">
    <location>
        <begin position="142"/>
        <end position="302"/>
    </location>
</feature>
<protein>
    <submittedName>
        <fullName evidence="2">Uncharacterized protein</fullName>
    </submittedName>
</protein>
<name>A0A194VMS5_CYTMA</name>